<keyword evidence="7" id="KW-0067">ATP-binding</keyword>
<comment type="catalytic activity">
    <reaction evidence="1">
        <text>ATP + protein L-histidine = ADP + protein N-phospho-L-histidine.</text>
        <dbReference type="EC" id="2.7.13.3"/>
    </reaction>
</comment>
<dbReference type="PROSITE" id="PS50109">
    <property type="entry name" value="HIS_KIN"/>
    <property type="match status" value="1"/>
</dbReference>
<dbReference type="GO" id="GO:0004673">
    <property type="term" value="F:protein histidine kinase activity"/>
    <property type="evidence" value="ECO:0007669"/>
    <property type="project" value="UniProtKB-EC"/>
</dbReference>
<evidence type="ECO:0000256" key="7">
    <source>
        <dbReference type="ARBA" id="ARBA00022840"/>
    </source>
</evidence>
<dbReference type="Gene3D" id="3.30.565.10">
    <property type="entry name" value="Histidine kinase-like ATPase, C-terminal domain"/>
    <property type="match status" value="1"/>
</dbReference>
<dbReference type="SUPFAM" id="SSF55785">
    <property type="entry name" value="PYP-like sensor domain (PAS domain)"/>
    <property type="match status" value="1"/>
</dbReference>
<name>Q7MAP1_WOLSU</name>
<accession>Q7MAP1</accession>
<dbReference type="InterPro" id="IPR005467">
    <property type="entry name" value="His_kinase_dom"/>
</dbReference>
<evidence type="ECO:0000313" key="10">
    <source>
        <dbReference type="EMBL" id="CAE09285.1"/>
    </source>
</evidence>
<dbReference type="PANTHER" id="PTHR43065:SF10">
    <property type="entry name" value="PEROXIDE STRESS-ACTIVATED HISTIDINE KINASE MAK3"/>
    <property type="match status" value="1"/>
</dbReference>
<dbReference type="InterPro" id="IPR035965">
    <property type="entry name" value="PAS-like_dom_sf"/>
</dbReference>
<evidence type="ECO:0000313" key="11">
    <source>
        <dbReference type="Proteomes" id="UP000000422"/>
    </source>
</evidence>
<protein>
    <recommendedName>
        <fullName evidence="2">histidine kinase</fullName>
        <ecNumber evidence="2">2.7.13.3</ecNumber>
    </recommendedName>
</protein>
<dbReference type="InterPro" id="IPR004358">
    <property type="entry name" value="Sig_transdc_His_kin-like_C"/>
</dbReference>
<organism evidence="11">
    <name type="scientific">Wolinella succinogenes (strain ATCC 29543 / DSM 1740 / CCUG 13145 / JCM 31913 / LMG 7466 / NCTC 11488 / FDC 602W)</name>
    <name type="common">Vibrio succinogenes</name>
    <dbReference type="NCBI Taxonomy" id="273121"/>
    <lineage>
        <taxon>Bacteria</taxon>
        <taxon>Pseudomonadati</taxon>
        <taxon>Campylobacterota</taxon>
        <taxon>Epsilonproteobacteria</taxon>
        <taxon>Campylobacterales</taxon>
        <taxon>Helicobacteraceae</taxon>
        <taxon>Wolinella</taxon>
    </lineage>
</organism>
<dbReference type="GO" id="GO:0000160">
    <property type="term" value="P:phosphorelay signal transduction system"/>
    <property type="evidence" value="ECO:0007669"/>
    <property type="project" value="UniProtKB-KW"/>
</dbReference>
<dbReference type="PANTHER" id="PTHR43065">
    <property type="entry name" value="SENSOR HISTIDINE KINASE"/>
    <property type="match status" value="1"/>
</dbReference>
<dbReference type="EMBL" id="BX571657">
    <property type="protein sequence ID" value="CAE09285.1"/>
    <property type="molecule type" value="Genomic_DNA"/>
</dbReference>
<dbReference type="PRINTS" id="PR00344">
    <property type="entry name" value="BCTRLSENSOR"/>
</dbReference>
<dbReference type="Proteomes" id="UP000000422">
    <property type="component" value="Chromosome"/>
</dbReference>
<dbReference type="SMART" id="SM00387">
    <property type="entry name" value="HATPase_c"/>
    <property type="match status" value="1"/>
</dbReference>
<dbReference type="EC" id="2.7.13.3" evidence="2"/>
<keyword evidence="3" id="KW-0597">Phosphoprotein</keyword>
<evidence type="ECO:0000256" key="5">
    <source>
        <dbReference type="ARBA" id="ARBA00022741"/>
    </source>
</evidence>
<dbReference type="GO" id="GO:0005524">
    <property type="term" value="F:ATP binding"/>
    <property type="evidence" value="ECO:0007669"/>
    <property type="project" value="UniProtKB-KW"/>
</dbReference>
<dbReference type="STRING" id="273121.WS0120"/>
<dbReference type="eggNOG" id="COG4191">
    <property type="taxonomic scope" value="Bacteria"/>
</dbReference>
<evidence type="ECO:0000256" key="1">
    <source>
        <dbReference type="ARBA" id="ARBA00000085"/>
    </source>
</evidence>
<evidence type="ECO:0000256" key="6">
    <source>
        <dbReference type="ARBA" id="ARBA00022777"/>
    </source>
</evidence>
<dbReference type="HOGENOM" id="CLU_707773_0_0_7"/>
<dbReference type="RefSeq" id="WP_011138085.1">
    <property type="nucleotide sequence ID" value="NC_005090.1"/>
</dbReference>
<keyword evidence="8" id="KW-0902">Two-component regulatory system</keyword>
<dbReference type="InterPro" id="IPR003594">
    <property type="entry name" value="HATPase_dom"/>
</dbReference>
<dbReference type="InterPro" id="IPR036890">
    <property type="entry name" value="HATPase_C_sf"/>
</dbReference>
<proteinExistence type="predicted"/>
<dbReference type="KEGG" id="wsu:WS0120"/>
<dbReference type="SUPFAM" id="SSF55874">
    <property type="entry name" value="ATPase domain of HSP90 chaperone/DNA topoisomerase II/histidine kinase"/>
    <property type="match status" value="1"/>
</dbReference>
<evidence type="ECO:0000259" key="9">
    <source>
        <dbReference type="PROSITE" id="PS50109"/>
    </source>
</evidence>
<dbReference type="Pfam" id="PF02518">
    <property type="entry name" value="HATPase_c"/>
    <property type="match status" value="1"/>
</dbReference>
<feature type="domain" description="Histidine kinase" evidence="9">
    <location>
        <begin position="170"/>
        <end position="390"/>
    </location>
</feature>
<gene>
    <name evidence="10" type="primary">RHPS</name>
    <name evidence="10" type="ordered locus">WS0120</name>
</gene>
<keyword evidence="4" id="KW-0808">Transferase</keyword>
<keyword evidence="11" id="KW-1185">Reference proteome</keyword>
<evidence type="ECO:0000256" key="4">
    <source>
        <dbReference type="ARBA" id="ARBA00022679"/>
    </source>
</evidence>
<evidence type="ECO:0000256" key="3">
    <source>
        <dbReference type="ARBA" id="ARBA00022553"/>
    </source>
</evidence>
<sequence>MLALGYSLFLISSLLALWLYRRWRASERLLQGVLETVSSPLYYTDEHLLCIRCNEPMRLFACSITDSLEGRYFPELLSKESAAFKKETDEQLLKSGIPMAFFWEPVDSKGIKHRCLVHKRRWSPSKKRHGIICEIVDMESYLNLHEKNRHLDRYLAQQSKLAELGQILLAITHQWNKPIVDLSIDIQRLQKEYHQESLTPEKFADFARGSIQTLHHLSNTIGDFYSFIKPDFKKREFSPYEALLESIALLQGRFDYHFIQCHLRLIGKPKRLCGHKGLLKQALCTLLNNACDSIVESHSSSPASKGKIFVTLCFRGDSCRFIIRDNGLGVSEEKRERIFYPFFTTKPHGHGLGLSIAKEFLLEKFNAPLTLLPPPKGGGARFEILLPMEG</sequence>
<evidence type="ECO:0000256" key="8">
    <source>
        <dbReference type="ARBA" id="ARBA00023012"/>
    </source>
</evidence>
<dbReference type="AlphaFoldDB" id="Q7MAP1"/>
<evidence type="ECO:0000256" key="2">
    <source>
        <dbReference type="ARBA" id="ARBA00012438"/>
    </source>
</evidence>
<keyword evidence="5" id="KW-0547">Nucleotide-binding</keyword>
<dbReference type="Gene3D" id="1.10.287.130">
    <property type="match status" value="1"/>
</dbReference>
<keyword evidence="6 10" id="KW-0418">Kinase</keyword>
<reference evidence="10 11" key="1">
    <citation type="journal article" date="2003" name="Proc. Natl. Acad. Sci. U.S.A.">
        <title>Complete genome sequence and analysis of Wolinella succinogenes.</title>
        <authorList>
            <person name="Baar C."/>
            <person name="Eppinger M."/>
            <person name="Raddatz G."/>
            <person name="Simon JM."/>
            <person name="Lanz C."/>
            <person name="Klimmek O."/>
            <person name="Nandakumar R."/>
            <person name="Gross R."/>
            <person name="Rosinus A."/>
            <person name="Keller H."/>
            <person name="Jagtap P."/>
            <person name="Linke B."/>
            <person name="Meyer F."/>
            <person name="Lederer H."/>
            <person name="Schuster S.C."/>
        </authorList>
    </citation>
    <scope>NUCLEOTIDE SEQUENCE [LARGE SCALE GENOMIC DNA]</scope>
    <source>
        <strain evidence="11">ATCC 29543 / DSM 1740 / CCUG 13145 / JCM 31913 / LMG 7466 / NCTC 11488 / FDC 602W</strain>
    </source>
</reference>